<feature type="transmembrane region" description="Helical" evidence="6">
    <location>
        <begin position="193"/>
        <end position="211"/>
    </location>
</feature>
<keyword evidence="4 6" id="KW-0472">Membrane</keyword>
<dbReference type="AlphaFoldDB" id="A0A540WD15"/>
<dbReference type="RefSeq" id="WP_141637340.1">
    <property type="nucleotide sequence ID" value="NZ_VIGB01000003.1"/>
</dbReference>
<evidence type="ECO:0000313" key="9">
    <source>
        <dbReference type="Proteomes" id="UP000319103"/>
    </source>
</evidence>
<feature type="transmembrane region" description="Helical" evidence="6">
    <location>
        <begin position="71"/>
        <end position="94"/>
    </location>
</feature>
<gene>
    <name evidence="8" type="ORF">E6W39_38030</name>
</gene>
<keyword evidence="2 6" id="KW-0812">Transmembrane</keyword>
<accession>A0A540WD15</accession>
<feature type="transmembrane region" description="Helical" evidence="6">
    <location>
        <begin position="41"/>
        <end position="62"/>
    </location>
</feature>
<organism evidence="8 9">
    <name type="scientific">Kitasatospora acidiphila</name>
    <dbReference type="NCBI Taxonomy" id="2567942"/>
    <lineage>
        <taxon>Bacteria</taxon>
        <taxon>Bacillati</taxon>
        <taxon>Actinomycetota</taxon>
        <taxon>Actinomycetes</taxon>
        <taxon>Kitasatosporales</taxon>
        <taxon>Streptomycetaceae</taxon>
        <taxon>Kitasatospora</taxon>
    </lineage>
</organism>
<protein>
    <submittedName>
        <fullName evidence="8">SulP family inorganic anion transporter</fullName>
    </submittedName>
</protein>
<dbReference type="InterPro" id="IPR011547">
    <property type="entry name" value="SLC26A/SulP_dom"/>
</dbReference>
<evidence type="ECO:0000256" key="3">
    <source>
        <dbReference type="ARBA" id="ARBA00022989"/>
    </source>
</evidence>
<evidence type="ECO:0000256" key="1">
    <source>
        <dbReference type="ARBA" id="ARBA00004141"/>
    </source>
</evidence>
<evidence type="ECO:0000313" key="8">
    <source>
        <dbReference type="EMBL" id="TQF06935.1"/>
    </source>
</evidence>
<dbReference type="EMBL" id="VIGB01000003">
    <property type="protein sequence ID" value="TQF06935.1"/>
    <property type="molecule type" value="Genomic_DNA"/>
</dbReference>
<dbReference type="Pfam" id="PF00916">
    <property type="entry name" value="Sulfate_transp"/>
    <property type="match status" value="1"/>
</dbReference>
<feature type="region of interest" description="Disordered" evidence="5">
    <location>
        <begin position="289"/>
        <end position="312"/>
    </location>
</feature>
<proteinExistence type="predicted"/>
<dbReference type="Proteomes" id="UP000319103">
    <property type="component" value="Unassembled WGS sequence"/>
</dbReference>
<evidence type="ECO:0000259" key="7">
    <source>
        <dbReference type="Pfam" id="PF00916"/>
    </source>
</evidence>
<dbReference type="GO" id="GO:0016020">
    <property type="term" value="C:membrane"/>
    <property type="evidence" value="ECO:0007669"/>
    <property type="project" value="UniProtKB-SubCell"/>
</dbReference>
<comment type="caution">
    <text evidence="8">The sequence shown here is derived from an EMBL/GenBank/DDBJ whole genome shotgun (WGS) entry which is preliminary data.</text>
</comment>
<feature type="domain" description="SLC26A/SulP transporter" evidence="7">
    <location>
        <begin position="1"/>
        <end position="257"/>
    </location>
</feature>
<sequence length="312" mass="30815">MTGFSVGIALQIITGALHDATGFRAHQHNRLLRVLAWAAHPGAWSTTVTAVAVLTVLVWALAHALPGARPLAVLIALVVTAALVHAAGIAVPLAGSLGRIPDGVPPLTVPAWQAMPRLVGGAGAVALVALAQAAGIAPARPSAVGGGPAAGRARDMLAQAAANAVGAFCHALPAGGSLSRTAVSACAGARTRWAGVASGCVLALLLCGLGAGVGLIPLPVIGALLIVIGVKLITGRAAEIRAAWCGGPGERATMVATFLASTQLPLQYALLPGLLPCLARLAASRRRAAPHCGDPESTSAAAPANGGRTSKQ</sequence>
<name>A0A540WD15_9ACTN</name>
<evidence type="ECO:0000256" key="2">
    <source>
        <dbReference type="ARBA" id="ARBA00022692"/>
    </source>
</evidence>
<comment type="subcellular location">
    <subcellularLocation>
        <location evidence="1">Membrane</location>
        <topology evidence="1">Multi-pass membrane protein</topology>
    </subcellularLocation>
</comment>
<evidence type="ECO:0000256" key="4">
    <source>
        <dbReference type="ARBA" id="ARBA00023136"/>
    </source>
</evidence>
<dbReference type="PANTHER" id="PTHR11814">
    <property type="entry name" value="SULFATE TRANSPORTER"/>
    <property type="match status" value="1"/>
</dbReference>
<keyword evidence="9" id="KW-1185">Reference proteome</keyword>
<evidence type="ECO:0000256" key="6">
    <source>
        <dbReference type="SAM" id="Phobius"/>
    </source>
</evidence>
<dbReference type="GO" id="GO:0055085">
    <property type="term" value="P:transmembrane transport"/>
    <property type="evidence" value="ECO:0007669"/>
    <property type="project" value="InterPro"/>
</dbReference>
<reference evidence="8 9" key="1">
    <citation type="submission" date="2019-06" db="EMBL/GenBank/DDBJ databases">
        <title>Description of Kitasatospora acidophila sp. nov. isolated from pine grove soil, and reclassification of Streptomyces novaecaesareae to Kitasatospora novaeceasareae comb. nov.</title>
        <authorList>
            <person name="Kim M.J."/>
        </authorList>
    </citation>
    <scope>NUCLEOTIDE SEQUENCE [LARGE SCALE GENOMIC DNA]</scope>
    <source>
        <strain evidence="8 9">MMS16-CNU292</strain>
    </source>
</reference>
<evidence type="ECO:0000256" key="5">
    <source>
        <dbReference type="SAM" id="MobiDB-lite"/>
    </source>
</evidence>
<dbReference type="InterPro" id="IPR001902">
    <property type="entry name" value="SLC26A/SulP_fam"/>
</dbReference>
<feature type="transmembrane region" description="Helical" evidence="6">
    <location>
        <begin position="114"/>
        <end position="131"/>
    </location>
</feature>
<keyword evidence="3 6" id="KW-1133">Transmembrane helix</keyword>
<dbReference type="OrthoDB" id="9771198at2"/>